<proteinExistence type="predicted"/>
<reference evidence="1 2" key="1">
    <citation type="journal article" date="2022" name="Front. Cell. Infect. Microbiol.">
        <title>The Genomes of Two Strains of Taenia crassiceps the Animal Model for the Study of Human Cysticercosis.</title>
        <authorList>
            <person name="Bobes R.J."/>
            <person name="Estrada K."/>
            <person name="Rios-Valencia D.G."/>
            <person name="Calderon-Gallegos A."/>
            <person name="de la Torre P."/>
            <person name="Carrero J.C."/>
            <person name="Sanchez-Flores A."/>
            <person name="Laclette J.P."/>
        </authorList>
    </citation>
    <scope>NUCLEOTIDE SEQUENCE [LARGE SCALE GENOMIC DNA]</scope>
    <source>
        <strain evidence="1">WFUcys</strain>
    </source>
</reference>
<evidence type="ECO:0000313" key="1">
    <source>
        <dbReference type="EMBL" id="KAL5111591.1"/>
    </source>
</evidence>
<sequence>MDDVNRLGFRGATNCISSKRPCLWLPPFPFAQSDRIYFISQKLLHSKEPDRNSLSRQFERKFALTLIVWYSTAEW</sequence>
<protein>
    <submittedName>
        <fullName evidence="1">Uncharacterized protein</fullName>
    </submittedName>
</protein>
<dbReference type="Proteomes" id="UP001651158">
    <property type="component" value="Unassembled WGS sequence"/>
</dbReference>
<comment type="caution">
    <text evidence="1">The sequence shown here is derived from an EMBL/GenBank/DDBJ whole genome shotgun (WGS) entry which is preliminary data.</text>
</comment>
<name>A0ABR4QPL2_9CEST</name>
<keyword evidence="2" id="KW-1185">Reference proteome</keyword>
<accession>A0ABR4QPL2</accession>
<organism evidence="1 2">
    <name type="scientific">Taenia crassiceps</name>
    <dbReference type="NCBI Taxonomy" id="6207"/>
    <lineage>
        <taxon>Eukaryota</taxon>
        <taxon>Metazoa</taxon>
        <taxon>Spiralia</taxon>
        <taxon>Lophotrochozoa</taxon>
        <taxon>Platyhelminthes</taxon>
        <taxon>Cestoda</taxon>
        <taxon>Eucestoda</taxon>
        <taxon>Cyclophyllidea</taxon>
        <taxon>Taeniidae</taxon>
        <taxon>Taenia</taxon>
    </lineage>
</organism>
<gene>
    <name evidence="1" type="ORF">TcWFU_002519</name>
</gene>
<dbReference type="EMBL" id="JAKROA010000001">
    <property type="protein sequence ID" value="KAL5111591.1"/>
    <property type="molecule type" value="Genomic_DNA"/>
</dbReference>
<evidence type="ECO:0000313" key="2">
    <source>
        <dbReference type="Proteomes" id="UP001651158"/>
    </source>
</evidence>